<dbReference type="EMBL" id="BJCC01000020">
    <property type="protein sequence ID" value="GCF94583.1"/>
    <property type="molecule type" value="Genomic_DNA"/>
</dbReference>
<dbReference type="Pfam" id="PF04262">
    <property type="entry name" value="Glu_cys_ligase"/>
    <property type="match status" value="2"/>
</dbReference>
<dbReference type="PANTHER" id="PTHR38761:SF1">
    <property type="entry name" value="GLUTAMATE--CYSTEINE LIGASE"/>
    <property type="match status" value="1"/>
</dbReference>
<dbReference type="Pfam" id="PF02655">
    <property type="entry name" value="ATP-grasp_3"/>
    <property type="match status" value="1"/>
</dbReference>
<dbReference type="Proteomes" id="UP000290567">
    <property type="component" value="Unassembled WGS sequence"/>
</dbReference>
<comment type="catalytic activity">
    <reaction evidence="12 13">
        <text>L-cysteine + L-glutamate + ATP = gamma-L-glutamyl-L-cysteine + ADP + phosphate + H(+)</text>
        <dbReference type="Rhea" id="RHEA:13285"/>
        <dbReference type="ChEBI" id="CHEBI:15378"/>
        <dbReference type="ChEBI" id="CHEBI:29985"/>
        <dbReference type="ChEBI" id="CHEBI:30616"/>
        <dbReference type="ChEBI" id="CHEBI:35235"/>
        <dbReference type="ChEBI" id="CHEBI:43474"/>
        <dbReference type="ChEBI" id="CHEBI:58173"/>
        <dbReference type="ChEBI" id="CHEBI:456216"/>
        <dbReference type="EC" id="6.3.2.2"/>
    </reaction>
</comment>
<dbReference type="PANTHER" id="PTHR38761">
    <property type="entry name" value="GLUTAMATE--CYSTEINE LIGASE"/>
    <property type="match status" value="1"/>
</dbReference>
<accession>A0A4P5PN02</accession>
<evidence type="ECO:0000256" key="8">
    <source>
        <dbReference type="ARBA" id="ARBA00022840"/>
    </source>
</evidence>
<dbReference type="Pfam" id="PF18419">
    <property type="entry name" value="ATP-grasp_6"/>
    <property type="match status" value="1"/>
</dbReference>
<evidence type="ECO:0000256" key="2">
    <source>
        <dbReference type="ARBA" id="ARBA00001946"/>
    </source>
</evidence>
<proteinExistence type="inferred from homology"/>
<keyword evidence="9" id="KW-0460">Magnesium</keyword>
<dbReference type="Gene3D" id="3.30.470.20">
    <property type="entry name" value="ATP-grasp fold, B domain"/>
    <property type="match status" value="2"/>
</dbReference>
<comment type="pathway">
    <text evidence="13">Sulfur metabolism; glutathione biosynthesis; glutathione from L-cysteine and L-glutamate: step 2/2.</text>
</comment>
<dbReference type="SUPFAM" id="SSF55931">
    <property type="entry name" value="Glutamine synthetase/guanido kinase"/>
    <property type="match status" value="1"/>
</dbReference>
<dbReference type="EC" id="6.3.2.3" evidence="13"/>
<dbReference type="InterPro" id="IPR007370">
    <property type="entry name" value="Glu_cys_ligase"/>
</dbReference>
<dbReference type="UniPathway" id="UPA00142">
    <property type="reaction ID" value="UER00209"/>
</dbReference>
<dbReference type="HAMAP" id="MF_00782">
    <property type="entry name" value="Glut_biosynth"/>
    <property type="match status" value="1"/>
</dbReference>
<keyword evidence="6" id="KW-0479">Metal-binding</keyword>
<dbReference type="GO" id="GO:0004357">
    <property type="term" value="F:glutamate-cysteine ligase activity"/>
    <property type="evidence" value="ECO:0007669"/>
    <property type="project" value="UniProtKB-UniRule"/>
</dbReference>
<evidence type="ECO:0000256" key="9">
    <source>
        <dbReference type="ARBA" id="ARBA00022842"/>
    </source>
</evidence>
<evidence type="ECO:0000256" key="13">
    <source>
        <dbReference type="HAMAP-Rule" id="MF_00782"/>
    </source>
</evidence>
<dbReference type="PROSITE" id="PS50975">
    <property type="entry name" value="ATP_GRASP"/>
    <property type="match status" value="1"/>
</dbReference>
<keyword evidence="10" id="KW-0464">Manganese</keyword>
<dbReference type="GO" id="GO:0005829">
    <property type="term" value="C:cytosol"/>
    <property type="evidence" value="ECO:0007669"/>
    <property type="project" value="TreeGrafter"/>
</dbReference>
<dbReference type="OrthoDB" id="9803907at2"/>
<keyword evidence="5 13" id="KW-0317">Glutathione biosynthesis</keyword>
<dbReference type="InterPro" id="IPR014746">
    <property type="entry name" value="Gln_synth/guanido_kin_cat_dom"/>
</dbReference>
<dbReference type="InterPro" id="IPR011761">
    <property type="entry name" value="ATP-grasp"/>
</dbReference>
<comment type="similarity">
    <text evidence="13">In the N-terminal section; belongs to the glutamate--cysteine ligase type 1 family. Type 2 subfamily.</text>
</comment>
<dbReference type="RefSeq" id="WP_146623006.1">
    <property type="nucleotide sequence ID" value="NZ_BJCC01000020.1"/>
</dbReference>
<comment type="caution">
    <text evidence="16">The sequence shown here is derived from an EMBL/GenBank/DDBJ whole genome shotgun (WGS) entry which is preliminary data.</text>
</comment>
<dbReference type="NCBIfam" id="TIGR01435">
    <property type="entry name" value="glu_cys_lig_rel"/>
    <property type="match status" value="1"/>
</dbReference>
<comment type="function">
    <text evidence="13">Synthesizes glutathione from L-glutamate and L-cysteine via gamma-L-glutamyl-L-cysteine.</text>
</comment>
<dbReference type="InterPro" id="IPR006334">
    <property type="entry name" value="Glut_cys_ligase"/>
</dbReference>
<keyword evidence="8 13" id="KW-0067">ATP-binding</keyword>
<feature type="domain" description="ATP-grasp" evidence="15">
    <location>
        <begin position="489"/>
        <end position="746"/>
    </location>
</feature>
<protein>
    <recommendedName>
        <fullName evidence="13">Glutathione biosynthesis bifunctional protein GshAB</fullName>
    </recommendedName>
    <alternativeName>
        <fullName evidence="13">Gamma-GCS-GS</fullName>
        <shortName evidence="13">GCS-GS</shortName>
    </alternativeName>
    <domain>
        <recommendedName>
            <fullName evidence="13">Glutamate--cysteine ligase</fullName>
            <ecNumber evidence="13">6.3.2.2</ecNumber>
        </recommendedName>
        <alternativeName>
            <fullName evidence="13">Gamma-ECS</fullName>
            <shortName evidence="13">GCS</shortName>
        </alternativeName>
        <alternativeName>
            <fullName evidence="13">Gamma-glutamylcysteine synthetase</fullName>
        </alternativeName>
    </domain>
    <domain>
        <recommendedName>
            <fullName evidence="13">Glutathione synthetase</fullName>
            <ecNumber evidence="13">6.3.2.3</ecNumber>
        </recommendedName>
        <alternativeName>
            <fullName evidence="13">GSH synthetase</fullName>
            <shortName evidence="13">GS</shortName>
            <shortName evidence="13">GSH-S</shortName>
            <shortName evidence="13">GSHase</shortName>
        </alternativeName>
        <alternativeName>
            <fullName evidence="13">Glutathione synthase</fullName>
        </alternativeName>
    </domain>
</protein>
<dbReference type="InterPro" id="IPR003806">
    <property type="entry name" value="ATP-grasp_PylC-type"/>
</dbReference>
<dbReference type="InterPro" id="IPR006335">
    <property type="entry name" value="Glut_biosynth"/>
</dbReference>
<sequence length="751" mass="86124">MNIKEMMGRETIRPLLMQARYGIEKESQRVDLAGDLARTDHPAALGNRSFHPYIQTDFAETQLELITPVTDSVEEVLAYLLAIHDVAQRSMPENEMMWPLSMPPALPEKEEDIEIAKLERHEDVLYRRFLAREYGKRKQMVSGIHFNFEFGLELIEALFQQQAELPSLESFKTELYMKVARNFLRYRWLLTYLFGATPLSEEGYFDEEDRPQEPVRSIRTSRFGYVNRPDVKVSYASLDRYSEDLAENVAQGRLSEEKEFYAPIRMRGGKKVADLFHTGIRYVELRNIDLNPFDRVGINAGEIQFIHLFMLYLMWTEEKKPADEWVEEGNRISDAVALEHPMHQTAYLEEGRQLFAEMQQMAEELELDVQEVLDHYRSWLEKPEQTLAAHLFLAEEGQAVLGQKLAKKYYDEAYAKPYQLAGFSEMELSTQSLLFDALQEGLEIDVLDRSDQFVSLKHQDHLEYVKNGNMTSKDTYIAPLLMANKTVTKDVLARAGFRVPNGETFTSLEAARKAYPRFVQHSFVIKPKSTNYGIGITIFKDGPSLEDFVSGLKIAFKEDESIIIEEFMEGTEYRFFVIDHQVKAVLLRIPANVVGDGEKTIKQLVEEKNQDPLRGSNHRSPLELIQLGDLEKLMLKEQGFTIDSVPESGQQVFLRENSNISTGGDSIDITDEVDESYKKIAIEAVAALGANISGIDLIIPDKDKPFSEEGDYGIIEANFNPAMHMHIYPYAGKSRRLTLEVLRLLFPELLN</sequence>
<evidence type="ECO:0000256" key="3">
    <source>
        <dbReference type="ARBA" id="ARBA00005006"/>
    </source>
</evidence>
<evidence type="ECO:0000256" key="11">
    <source>
        <dbReference type="ARBA" id="ARBA00023268"/>
    </source>
</evidence>
<reference evidence="17" key="1">
    <citation type="submission" date="2019-02" db="EMBL/GenBank/DDBJ databases">
        <title>Draft genome sequence of Enterococcus sp. Gos25-1.</title>
        <authorList>
            <person name="Tanaka N."/>
            <person name="Shiwa Y."/>
            <person name="Fujita N."/>
        </authorList>
    </citation>
    <scope>NUCLEOTIDE SEQUENCE [LARGE SCALE GENOMIC DNA]</scope>
    <source>
        <strain evidence="17">Gos25-1</strain>
    </source>
</reference>
<feature type="coiled-coil region" evidence="14">
    <location>
        <begin position="348"/>
        <end position="375"/>
    </location>
</feature>
<evidence type="ECO:0000256" key="14">
    <source>
        <dbReference type="SAM" id="Coils"/>
    </source>
</evidence>
<dbReference type="AlphaFoldDB" id="A0A4P5PN02"/>
<keyword evidence="4 13" id="KW-0436">Ligase</keyword>
<comment type="pathway">
    <text evidence="3 13">Sulfur metabolism; glutathione biosynthesis; glutathione from L-cysteine and L-glutamate: step 1/2.</text>
</comment>
<dbReference type="NCBIfam" id="NF002688">
    <property type="entry name" value="PRK02471.1"/>
    <property type="match status" value="1"/>
</dbReference>
<evidence type="ECO:0000256" key="5">
    <source>
        <dbReference type="ARBA" id="ARBA00022684"/>
    </source>
</evidence>
<comment type="subunit">
    <text evidence="13">Monomer.</text>
</comment>
<evidence type="ECO:0000256" key="7">
    <source>
        <dbReference type="ARBA" id="ARBA00022741"/>
    </source>
</evidence>
<evidence type="ECO:0000256" key="4">
    <source>
        <dbReference type="ARBA" id="ARBA00022598"/>
    </source>
</evidence>
<dbReference type="InterPro" id="IPR040657">
    <property type="entry name" value="GshAB_ATP-grasp"/>
</dbReference>
<name>A0A4P5PN02_9ENTE</name>
<keyword evidence="17" id="KW-1185">Reference proteome</keyword>
<evidence type="ECO:0000313" key="16">
    <source>
        <dbReference type="EMBL" id="GCF94583.1"/>
    </source>
</evidence>
<comment type="cofactor">
    <cofactor evidence="2">
        <name>Mg(2+)</name>
        <dbReference type="ChEBI" id="CHEBI:18420"/>
    </cofactor>
</comment>
<keyword evidence="7 13" id="KW-0547">Nucleotide-binding</keyword>
<dbReference type="GO" id="GO:0004363">
    <property type="term" value="F:glutathione synthase activity"/>
    <property type="evidence" value="ECO:0007669"/>
    <property type="project" value="UniProtKB-UniRule"/>
</dbReference>
<evidence type="ECO:0000256" key="1">
    <source>
        <dbReference type="ARBA" id="ARBA00001936"/>
    </source>
</evidence>
<evidence type="ECO:0000256" key="10">
    <source>
        <dbReference type="ARBA" id="ARBA00023211"/>
    </source>
</evidence>
<dbReference type="SUPFAM" id="SSF56059">
    <property type="entry name" value="Glutathione synthetase ATP-binding domain-like"/>
    <property type="match status" value="1"/>
</dbReference>
<evidence type="ECO:0000256" key="12">
    <source>
        <dbReference type="ARBA" id="ARBA00048819"/>
    </source>
</evidence>
<gene>
    <name evidence="13 16" type="primary">gshAB</name>
    <name evidence="13" type="synonym">gshF</name>
    <name evidence="16" type="ORF">NRIC_24740</name>
</gene>
<comment type="cofactor">
    <cofactor evidence="1">
        <name>Mn(2+)</name>
        <dbReference type="ChEBI" id="CHEBI:29035"/>
    </cofactor>
</comment>
<evidence type="ECO:0000256" key="6">
    <source>
        <dbReference type="ARBA" id="ARBA00022723"/>
    </source>
</evidence>
<evidence type="ECO:0000313" key="17">
    <source>
        <dbReference type="Proteomes" id="UP000290567"/>
    </source>
</evidence>
<organism evidence="16 17">
    <name type="scientific">Enterococcus florum</name>
    <dbReference type="NCBI Taxonomy" id="2480627"/>
    <lineage>
        <taxon>Bacteria</taxon>
        <taxon>Bacillati</taxon>
        <taxon>Bacillota</taxon>
        <taxon>Bacilli</taxon>
        <taxon>Lactobacillales</taxon>
        <taxon>Enterococcaceae</taxon>
        <taxon>Enterococcus</taxon>
    </lineage>
</organism>
<dbReference type="GO" id="GO:0046872">
    <property type="term" value="F:metal ion binding"/>
    <property type="evidence" value="ECO:0007669"/>
    <property type="project" value="UniProtKB-KW"/>
</dbReference>
<keyword evidence="14" id="KW-0175">Coiled coil</keyword>
<feature type="region of interest" description="Glutamate--cysteine ligase" evidence="13">
    <location>
        <begin position="1"/>
        <end position="337"/>
    </location>
</feature>
<dbReference type="Gene3D" id="3.30.590.20">
    <property type="match status" value="1"/>
</dbReference>
<keyword evidence="11 13" id="KW-0511">Multifunctional enzyme</keyword>
<dbReference type="GO" id="GO:0005524">
    <property type="term" value="F:ATP binding"/>
    <property type="evidence" value="ECO:0007669"/>
    <property type="project" value="UniProtKB-UniRule"/>
</dbReference>
<dbReference type="EC" id="6.3.2.2" evidence="13"/>
<comment type="catalytic activity">
    <reaction evidence="13">
        <text>gamma-L-glutamyl-L-cysteine + glycine + ATP = glutathione + ADP + phosphate + H(+)</text>
        <dbReference type="Rhea" id="RHEA:13557"/>
        <dbReference type="ChEBI" id="CHEBI:15378"/>
        <dbReference type="ChEBI" id="CHEBI:30616"/>
        <dbReference type="ChEBI" id="CHEBI:43474"/>
        <dbReference type="ChEBI" id="CHEBI:57305"/>
        <dbReference type="ChEBI" id="CHEBI:57925"/>
        <dbReference type="ChEBI" id="CHEBI:58173"/>
        <dbReference type="ChEBI" id="CHEBI:456216"/>
        <dbReference type="EC" id="6.3.2.3"/>
    </reaction>
</comment>
<evidence type="ECO:0000259" key="15">
    <source>
        <dbReference type="PROSITE" id="PS50975"/>
    </source>
</evidence>